<gene>
    <name evidence="3" type="ORF">MSAN_01227800</name>
</gene>
<feature type="compositionally biased region" description="Basic residues" evidence="1">
    <location>
        <begin position="24"/>
        <end position="35"/>
    </location>
</feature>
<feature type="compositionally biased region" description="Basic and acidic residues" evidence="1">
    <location>
        <begin position="605"/>
        <end position="639"/>
    </location>
</feature>
<reference evidence="3" key="1">
    <citation type="submission" date="2020-05" db="EMBL/GenBank/DDBJ databases">
        <title>Mycena genomes resolve the evolution of fungal bioluminescence.</title>
        <authorList>
            <person name="Tsai I.J."/>
        </authorList>
    </citation>
    <scope>NUCLEOTIDE SEQUENCE</scope>
    <source>
        <strain evidence="3">160909Yilan</strain>
    </source>
</reference>
<dbReference type="AlphaFoldDB" id="A0A8H6YHN9"/>
<feature type="compositionally biased region" description="Low complexity" evidence="1">
    <location>
        <begin position="447"/>
        <end position="460"/>
    </location>
</feature>
<evidence type="ECO:0000256" key="1">
    <source>
        <dbReference type="SAM" id="MobiDB-lite"/>
    </source>
</evidence>
<dbReference type="Pfam" id="PF03235">
    <property type="entry name" value="GmrSD_N"/>
    <property type="match status" value="1"/>
</dbReference>
<feature type="compositionally biased region" description="Acidic residues" evidence="1">
    <location>
        <begin position="1"/>
        <end position="18"/>
    </location>
</feature>
<dbReference type="EMBL" id="JACAZH010000009">
    <property type="protein sequence ID" value="KAF7358876.1"/>
    <property type="molecule type" value="Genomic_DNA"/>
</dbReference>
<dbReference type="Proteomes" id="UP000623467">
    <property type="component" value="Unassembled WGS sequence"/>
</dbReference>
<dbReference type="PANTHER" id="PTHR39639">
    <property type="entry name" value="CHROMOSOME 16, WHOLE GENOME SHOTGUN SEQUENCE"/>
    <property type="match status" value="1"/>
</dbReference>
<dbReference type="InterPro" id="IPR004919">
    <property type="entry name" value="GmrSD_N"/>
</dbReference>
<dbReference type="PANTHER" id="PTHR39639:SF1">
    <property type="entry name" value="DUF262 DOMAIN-CONTAINING PROTEIN"/>
    <property type="match status" value="1"/>
</dbReference>
<feature type="region of interest" description="Disordered" evidence="1">
    <location>
        <begin position="1"/>
        <end position="40"/>
    </location>
</feature>
<feature type="domain" description="GmrSD restriction endonucleases N-terminal" evidence="2">
    <location>
        <begin position="59"/>
        <end position="230"/>
    </location>
</feature>
<feature type="compositionally biased region" description="Low complexity" evidence="1">
    <location>
        <begin position="545"/>
        <end position="554"/>
    </location>
</feature>
<evidence type="ECO:0000259" key="2">
    <source>
        <dbReference type="Pfam" id="PF03235"/>
    </source>
</evidence>
<feature type="compositionally biased region" description="Polar residues" evidence="1">
    <location>
        <begin position="507"/>
        <end position="541"/>
    </location>
</feature>
<protein>
    <recommendedName>
        <fullName evidence="2">GmrSD restriction endonucleases N-terminal domain-containing protein</fullName>
    </recommendedName>
</protein>
<feature type="compositionally biased region" description="Low complexity" evidence="1">
    <location>
        <begin position="474"/>
        <end position="483"/>
    </location>
</feature>
<comment type="caution">
    <text evidence="3">The sequence shown here is derived from an EMBL/GenBank/DDBJ whole genome shotgun (WGS) entry which is preliminary data.</text>
</comment>
<feature type="compositionally biased region" description="Acidic residues" evidence="1">
    <location>
        <begin position="435"/>
        <end position="444"/>
    </location>
</feature>
<evidence type="ECO:0000313" key="4">
    <source>
        <dbReference type="Proteomes" id="UP000623467"/>
    </source>
</evidence>
<evidence type="ECO:0000313" key="3">
    <source>
        <dbReference type="EMBL" id="KAF7358876.1"/>
    </source>
</evidence>
<feature type="compositionally biased region" description="Pro residues" evidence="1">
    <location>
        <begin position="461"/>
        <end position="473"/>
    </location>
</feature>
<sequence length="639" mass="70430">MASDESDLTDLDELSQDYEESRPTKKKGAKGKRKGKPGEYRISGALTAPRATTYSTEALYKQIHNGDINLEPDYQREVVWPETKQIGIIDSILRNFYIPPVIFAVNSFDDGSETRTCIDGKQRLTSIHRYGAFLYRRTATIDEKYNSVSWKAWYIIPHKDPETGEKYWYRDNPDHRTRTAKKLLPQKFRNMFDGKAVVCVEYQGLDDADEREIFQRVQLGVALTPAEKLKVISTPRAKFVRALQDDFLNDEDAGLGGEALAWDRSRGSDFRCLAQTIQCIEMSPKTTSIQATEKWLNDTSAMNPAFAASIENTYRVFETLVRDPRNSSAFAKIAPIEFIMIGILIHRHKGKLSLEAMGKAVSAMRQDVRKQHEDIRNNGKVYKTMVAFIDSYKGPAVPRGELPAKDAVDSPNVTGGGSGTAKAGAKRKATRQPAEDDEDSDDDYAPAKRAAPRKQASPKKAPLPPPASKPPATPSTSAAATAPVPNGMELVRAAKERIEARAPSAGTGAQSTPTLLPAPNSTPFSFNPAAQQQAFNKSQAPQHGAASVAAALEANLMGAQGGGTPPTGPRVKTEPGAPPFSAASTGSGYEAGSRYGHAYGQRNGYDAHESSRDRGRVYEQHDEYGRDKRYRERDRDRRW</sequence>
<feature type="region of interest" description="Disordered" evidence="1">
    <location>
        <begin position="400"/>
        <end position="639"/>
    </location>
</feature>
<proteinExistence type="predicted"/>
<name>A0A8H6YHN9_9AGAR</name>
<dbReference type="OrthoDB" id="5419821at2759"/>
<organism evidence="3 4">
    <name type="scientific">Mycena sanguinolenta</name>
    <dbReference type="NCBI Taxonomy" id="230812"/>
    <lineage>
        <taxon>Eukaryota</taxon>
        <taxon>Fungi</taxon>
        <taxon>Dikarya</taxon>
        <taxon>Basidiomycota</taxon>
        <taxon>Agaricomycotina</taxon>
        <taxon>Agaricomycetes</taxon>
        <taxon>Agaricomycetidae</taxon>
        <taxon>Agaricales</taxon>
        <taxon>Marasmiineae</taxon>
        <taxon>Mycenaceae</taxon>
        <taxon>Mycena</taxon>
    </lineage>
</organism>
<accession>A0A8H6YHN9</accession>
<keyword evidence="4" id="KW-1185">Reference proteome</keyword>